<organism evidence="3 4">
    <name type="scientific">Pirellulimonas nuda</name>
    <dbReference type="NCBI Taxonomy" id="2528009"/>
    <lineage>
        <taxon>Bacteria</taxon>
        <taxon>Pseudomonadati</taxon>
        <taxon>Planctomycetota</taxon>
        <taxon>Planctomycetia</taxon>
        <taxon>Pirellulales</taxon>
        <taxon>Lacipirellulaceae</taxon>
        <taxon>Pirellulimonas</taxon>
    </lineage>
</organism>
<gene>
    <name evidence="3" type="ORF">Pla175_22620</name>
</gene>
<dbReference type="PANTHER" id="PTHR42767:SF1">
    <property type="entry name" value="ENDO-BETA-1,6-GALACTANASE-LIKE DOMAIN-CONTAINING PROTEIN"/>
    <property type="match status" value="1"/>
</dbReference>
<feature type="domain" description="Endo-beta-1,6-galactanase-like" evidence="2">
    <location>
        <begin position="27"/>
        <end position="252"/>
    </location>
</feature>
<dbReference type="InterPro" id="IPR039743">
    <property type="entry name" value="6GAL/EXGAL"/>
</dbReference>
<feature type="chain" id="PRO_5022225708" description="Endo-beta-1,6-galactanase-like domain-containing protein" evidence="1">
    <location>
        <begin position="26"/>
        <end position="989"/>
    </location>
</feature>
<protein>
    <recommendedName>
        <fullName evidence="2">Endo-beta-1,6-galactanase-like domain-containing protein</fullName>
    </recommendedName>
</protein>
<dbReference type="RefSeq" id="WP_197527428.1">
    <property type="nucleotide sequence ID" value="NZ_CP036291.1"/>
</dbReference>
<name>A0A518DBN6_9BACT</name>
<dbReference type="InterPro" id="IPR039514">
    <property type="entry name" value="6GAL-like"/>
</dbReference>
<keyword evidence="4" id="KW-1185">Reference proteome</keyword>
<dbReference type="Pfam" id="PF14587">
    <property type="entry name" value="Glyco_hydr_30_2"/>
    <property type="match status" value="1"/>
</dbReference>
<dbReference type="PANTHER" id="PTHR42767">
    <property type="entry name" value="ENDO-BETA-1,6-GALACTANASE"/>
    <property type="match status" value="1"/>
</dbReference>
<evidence type="ECO:0000259" key="2">
    <source>
        <dbReference type="Pfam" id="PF14587"/>
    </source>
</evidence>
<evidence type="ECO:0000256" key="1">
    <source>
        <dbReference type="SAM" id="SignalP"/>
    </source>
</evidence>
<reference evidence="3 4" key="1">
    <citation type="submission" date="2019-02" db="EMBL/GenBank/DDBJ databases">
        <title>Deep-cultivation of Planctomycetes and their phenomic and genomic characterization uncovers novel biology.</title>
        <authorList>
            <person name="Wiegand S."/>
            <person name="Jogler M."/>
            <person name="Boedeker C."/>
            <person name="Pinto D."/>
            <person name="Vollmers J."/>
            <person name="Rivas-Marin E."/>
            <person name="Kohn T."/>
            <person name="Peeters S.H."/>
            <person name="Heuer A."/>
            <person name="Rast P."/>
            <person name="Oberbeckmann S."/>
            <person name="Bunk B."/>
            <person name="Jeske O."/>
            <person name="Meyerdierks A."/>
            <person name="Storesund J.E."/>
            <person name="Kallscheuer N."/>
            <person name="Luecker S."/>
            <person name="Lage O.M."/>
            <person name="Pohl T."/>
            <person name="Merkel B.J."/>
            <person name="Hornburger P."/>
            <person name="Mueller R.-W."/>
            <person name="Bruemmer F."/>
            <person name="Labrenz M."/>
            <person name="Spormann A.M."/>
            <person name="Op den Camp H."/>
            <person name="Overmann J."/>
            <person name="Amann R."/>
            <person name="Jetten M.S.M."/>
            <person name="Mascher T."/>
            <person name="Medema M.H."/>
            <person name="Devos D.P."/>
            <person name="Kaster A.-K."/>
            <person name="Ovreas L."/>
            <person name="Rohde M."/>
            <person name="Galperin M.Y."/>
            <person name="Jogler C."/>
        </authorList>
    </citation>
    <scope>NUCLEOTIDE SEQUENCE [LARGE SCALE GENOMIC DNA]</scope>
    <source>
        <strain evidence="3 4">Pla175</strain>
    </source>
</reference>
<evidence type="ECO:0000313" key="4">
    <source>
        <dbReference type="Proteomes" id="UP000317429"/>
    </source>
</evidence>
<dbReference type="EMBL" id="CP036291">
    <property type="protein sequence ID" value="QDU88878.1"/>
    <property type="molecule type" value="Genomic_DNA"/>
</dbReference>
<dbReference type="PROSITE" id="PS00018">
    <property type="entry name" value="EF_HAND_1"/>
    <property type="match status" value="1"/>
</dbReference>
<dbReference type="Proteomes" id="UP000317429">
    <property type="component" value="Chromosome"/>
</dbReference>
<evidence type="ECO:0000313" key="3">
    <source>
        <dbReference type="EMBL" id="QDU88878.1"/>
    </source>
</evidence>
<feature type="signal peptide" evidence="1">
    <location>
        <begin position="1"/>
        <end position="25"/>
    </location>
</feature>
<dbReference type="PROSITE" id="PS51257">
    <property type="entry name" value="PROKAR_LIPOPROTEIN"/>
    <property type="match status" value="1"/>
</dbReference>
<sequence precursor="true">MQFSRTWLAALVAAACGTAASEAAATDIRTDSGSFEQRFEAWGTSLAWMGNELGASTSGSRRDQIMDLLFDQNNGLGLNFVRYNIGAGQNPAGPAITRPGGDIAGWVPSAPANASDPSTWVWDWNADATQRLILNEAIERGVTQVEAFANSAPWWMTESLSSTGAPKVNNVAQNNLSTDNYDVFGEYLLDVSEHFESNLGIQFNTLSPMNEPGTSFWNGGSNQEGMNISTGSAQSALIREIGQQLVDRGSAVGLVGPEETTSGRTATSFAQWGSATRSYLDRVNTHSYSYSWSSSDADSAAALAGLVASRPSSTQTIYATEFGTGGNSTPLSGGITLANQISNDLRHLGAAGWTYWQAVEDNNGSNWGMLIAPFNGTNTWFNMRKQYYAMQHFSAHIRPGSQILDQSNDETVAAYDPRSSTTVLVVTNDEDAVDSNAYTMLDRSAAYTRVIRTDASGNYRSYGPAAVRGNQISMTATEQSITTILIYDQPNLIQNANFSLGSAGNGANSIDGWQAQGQAAFDSSRDNSGDSSGSGRLLTNSVRNFGKIYQAGIGGADTDLTGVGYQLSLDVQFQNAGAANYDAKTYLSVEFYGADDQSLAHGSVSDYKTLIVPALGIDQSGGVDSDYRSYYSGTFVAPAGTRYVRPVIGYENVATGSTDWTYIDNAYLGVTHPAAQGREWILTGGGSLSNKVNWSYNAQVENNSKLYFGNAIQQASTVAVDGAEAIARLTFFSDNAYRLQGAGQLTIGDANPAAANLIDVRLGSHRVSVNTQLAGDLNVQVLPGASVAFDAALSLNGNQLTKLGAGTLSLATGFVMDGGAIRSYAASDAALYLGADAVLDGDFELLLAPGQVAQLGDLFRLASYAALSDTFDGIVLPSLPTELAWEIEYGVDALIAEVVNAGLPGDFNNDGSVDAADYTVWRDNFGAAGPLLNDGGLGVPIGSAHYELWRGNFGETLGALNASSAPVPEPGAIALLLLTLLAQVHSRRR</sequence>
<dbReference type="SUPFAM" id="SSF51445">
    <property type="entry name" value="(Trans)glycosidases"/>
    <property type="match status" value="1"/>
</dbReference>
<keyword evidence="1" id="KW-0732">Signal</keyword>
<dbReference type="AlphaFoldDB" id="A0A518DBN6"/>
<proteinExistence type="predicted"/>
<accession>A0A518DBN6</accession>
<dbReference type="GO" id="GO:0004553">
    <property type="term" value="F:hydrolase activity, hydrolyzing O-glycosyl compounds"/>
    <property type="evidence" value="ECO:0007669"/>
    <property type="project" value="InterPro"/>
</dbReference>
<dbReference type="InterPro" id="IPR018247">
    <property type="entry name" value="EF_Hand_1_Ca_BS"/>
</dbReference>
<dbReference type="Gene3D" id="3.20.20.80">
    <property type="entry name" value="Glycosidases"/>
    <property type="match status" value="1"/>
</dbReference>
<dbReference type="InterPro" id="IPR017853">
    <property type="entry name" value="GH"/>
</dbReference>
<dbReference type="KEGG" id="pnd:Pla175_22620"/>